<evidence type="ECO:0000256" key="4">
    <source>
        <dbReference type="ARBA" id="ARBA00022448"/>
    </source>
</evidence>
<feature type="domain" description="Cytochrome c" evidence="18">
    <location>
        <begin position="97"/>
        <end position="249"/>
    </location>
</feature>
<keyword evidence="5 17" id="KW-0349">Heme</keyword>
<dbReference type="InterPro" id="IPR021157">
    <property type="entry name" value="Cyt_c1_TM_anchor_C"/>
</dbReference>
<keyword evidence="4" id="KW-0813">Transport</keyword>
<dbReference type="Gene3D" id="1.10.760.10">
    <property type="entry name" value="Cytochrome c-like domain"/>
    <property type="match status" value="1"/>
</dbReference>
<keyword evidence="13 17" id="KW-0408">Iron</keyword>
<comment type="similarity">
    <text evidence="2">Belongs to the cytochrome c family.</text>
</comment>
<dbReference type="FunFam" id="1.10.760.10:FF:000002">
    <property type="entry name" value="Cytochrome c1, heme protein"/>
    <property type="match status" value="1"/>
</dbReference>
<evidence type="ECO:0000256" key="15">
    <source>
        <dbReference type="ARBA" id="ARBA00023136"/>
    </source>
</evidence>
<dbReference type="Gene3D" id="1.20.5.100">
    <property type="entry name" value="Cytochrome c1, transmembrane anchor, C-terminal"/>
    <property type="match status" value="1"/>
</dbReference>
<feature type="binding site" description="covalent" evidence="17">
    <location>
        <position position="114"/>
    </location>
    <ligand>
        <name>heme c</name>
        <dbReference type="ChEBI" id="CHEBI:61717"/>
    </ligand>
</feature>
<reference evidence="19" key="1">
    <citation type="journal article" date="2020" name="Nat. Commun.">
        <title>Large-scale genome sequencing of mycorrhizal fungi provides insights into the early evolution of symbiotic traits.</title>
        <authorList>
            <person name="Miyauchi S."/>
            <person name="Kiss E."/>
            <person name="Kuo A."/>
            <person name="Drula E."/>
            <person name="Kohler A."/>
            <person name="Sanchez-Garcia M."/>
            <person name="Morin E."/>
            <person name="Andreopoulos B."/>
            <person name="Barry K.W."/>
            <person name="Bonito G."/>
            <person name="Buee M."/>
            <person name="Carver A."/>
            <person name="Chen C."/>
            <person name="Cichocki N."/>
            <person name="Clum A."/>
            <person name="Culley D."/>
            <person name="Crous P.W."/>
            <person name="Fauchery L."/>
            <person name="Girlanda M."/>
            <person name="Hayes R.D."/>
            <person name="Keri Z."/>
            <person name="LaButti K."/>
            <person name="Lipzen A."/>
            <person name="Lombard V."/>
            <person name="Magnuson J."/>
            <person name="Maillard F."/>
            <person name="Murat C."/>
            <person name="Nolan M."/>
            <person name="Ohm R.A."/>
            <person name="Pangilinan J."/>
            <person name="Pereira M.F."/>
            <person name="Perotto S."/>
            <person name="Peter M."/>
            <person name="Pfister S."/>
            <person name="Riley R."/>
            <person name="Sitrit Y."/>
            <person name="Stielow J.B."/>
            <person name="Szollosi G."/>
            <person name="Zifcakova L."/>
            <person name="Stursova M."/>
            <person name="Spatafora J.W."/>
            <person name="Tedersoo L."/>
            <person name="Vaario L.M."/>
            <person name="Yamada A."/>
            <person name="Yan M."/>
            <person name="Wang P."/>
            <person name="Xu J."/>
            <person name="Bruns T."/>
            <person name="Baldrian P."/>
            <person name="Vilgalys R."/>
            <person name="Dunand C."/>
            <person name="Henrissat B."/>
            <person name="Grigoriev I.V."/>
            <person name="Hibbett D."/>
            <person name="Nagy L.G."/>
            <person name="Martin F.M."/>
        </authorList>
    </citation>
    <scope>NUCLEOTIDE SEQUENCE</scope>
    <source>
        <strain evidence="19">UP504</strain>
    </source>
</reference>
<evidence type="ECO:0000256" key="3">
    <source>
        <dbReference type="ARBA" id="ARBA00012951"/>
    </source>
</evidence>
<keyword evidence="14" id="KW-0496">Mitochondrion</keyword>
<dbReference type="PROSITE" id="PS51007">
    <property type="entry name" value="CYTC"/>
    <property type="match status" value="1"/>
</dbReference>
<evidence type="ECO:0000259" key="18">
    <source>
        <dbReference type="PROSITE" id="PS51007"/>
    </source>
</evidence>
<dbReference type="SUPFAM" id="SSF46626">
    <property type="entry name" value="Cytochrome c"/>
    <property type="match status" value="1"/>
</dbReference>
<feature type="binding site" description="covalent" evidence="17">
    <location>
        <position position="110"/>
    </location>
    <ligand>
        <name>heme c</name>
        <dbReference type="ChEBI" id="CHEBI:61717"/>
    </ligand>
</feature>
<dbReference type="OrthoDB" id="5925at2759"/>
<keyword evidence="15" id="KW-0472">Membrane</keyword>
<evidence type="ECO:0000256" key="9">
    <source>
        <dbReference type="ARBA" id="ARBA00022792"/>
    </source>
</evidence>
<accession>A0A9P6ASX3</accession>
<keyword evidence="10" id="KW-1278">Translocase</keyword>
<keyword evidence="9" id="KW-0999">Mitochondrion inner membrane</keyword>
<keyword evidence="7" id="KW-0812">Transmembrane</keyword>
<dbReference type="FunFam" id="1.20.5.100:FF:000003">
    <property type="entry name" value="Cytochrome c1, heme protein, mitochondrial"/>
    <property type="match status" value="1"/>
</dbReference>
<feature type="binding site" description="covalent" evidence="17">
    <location>
        <position position="113"/>
    </location>
    <ligand>
        <name>heme c</name>
        <dbReference type="ChEBI" id="CHEBI:61717"/>
    </ligand>
</feature>
<keyword evidence="8 17" id="KW-0479">Metal-binding</keyword>
<dbReference type="InterPro" id="IPR009056">
    <property type="entry name" value="Cyt_c-like_dom"/>
</dbReference>
<dbReference type="EMBL" id="MU129001">
    <property type="protein sequence ID" value="KAF9511385.1"/>
    <property type="molecule type" value="Genomic_DNA"/>
</dbReference>
<comment type="subcellular location">
    <subcellularLocation>
        <location evidence="1">Mitochondrion inner membrane</location>
    </subcellularLocation>
</comment>
<evidence type="ECO:0000256" key="6">
    <source>
        <dbReference type="ARBA" id="ARBA00022660"/>
    </source>
</evidence>
<feature type="binding site" description="covalent" evidence="17">
    <location>
        <position position="233"/>
    </location>
    <ligand>
        <name>heme c</name>
        <dbReference type="ChEBI" id="CHEBI:61717"/>
    </ligand>
</feature>
<dbReference type="PANTHER" id="PTHR10266:SF3">
    <property type="entry name" value="CYTOCHROME C1, HEME PROTEIN, MITOCHONDRIAL"/>
    <property type="match status" value="1"/>
</dbReference>
<keyword evidence="6" id="KW-0679">Respiratory chain</keyword>
<evidence type="ECO:0000256" key="12">
    <source>
        <dbReference type="ARBA" id="ARBA00022989"/>
    </source>
</evidence>
<keyword evidence="11" id="KW-0249">Electron transport</keyword>
<evidence type="ECO:0000256" key="17">
    <source>
        <dbReference type="PIRSR" id="PIRSR602326-1"/>
    </source>
</evidence>
<dbReference type="SUPFAM" id="SSF81496">
    <property type="entry name" value="Cytochrome c1 subunit of cytochrome bc1 complex (Ubiquinol-cytochrome c reductase), transmembrane anchor"/>
    <property type="match status" value="1"/>
</dbReference>
<evidence type="ECO:0000256" key="16">
    <source>
        <dbReference type="ARBA" id="ARBA00029351"/>
    </source>
</evidence>
<evidence type="ECO:0000313" key="20">
    <source>
        <dbReference type="Proteomes" id="UP000886523"/>
    </source>
</evidence>
<dbReference type="GO" id="GO:0008121">
    <property type="term" value="F:quinol-cytochrome-c reductase activity"/>
    <property type="evidence" value="ECO:0007669"/>
    <property type="project" value="UniProtKB-EC"/>
</dbReference>
<dbReference type="EC" id="7.1.1.8" evidence="3"/>
<gene>
    <name evidence="19" type="ORF">BS47DRAFT_1377207</name>
</gene>
<evidence type="ECO:0000256" key="5">
    <source>
        <dbReference type="ARBA" id="ARBA00022617"/>
    </source>
</evidence>
<dbReference type="Pfam" id="PF02167">
    <property type="entry name" value="Cytochrom_C1"/>
    <property type="match status" value="1"/>
</dbReference>
<evidence type="ECO:0000256" key="2">
    <source>
        <dbReference type="ARBA" id="ARBA00006488"/>
    </source>
</evidence>
<comment type="caution">
    <text evidence="19">The sequence shown here is derived from an EMBL/GenBank/DDBJ whole genome shotgun (WGS) entry which is preliminary data.</text>
</comment>
<sequence>MMISRLAGARMARVIPRRLASTTAAQGTSVAQPATLSNAVLAATTLATVGSMAWYTHLYGAFPFLGEVSANSPAEDGLHPAAYPWSHKGPFDSFDHASIRRGFQVYREVCAACHSLDRIAWRNLVGSSHTADQARGLAEEIEYEDGPNDIGENFKRPGKLSDYLPAPYPNEEAARAANGGALPPDLSLIIKSRHGGADYVYSLLTGYVDAPAGVEIREGLNYNPYFPGGAIAMARTLFDGVVEYDDGTPATTSQMAKDVVTFLSWAAEPEHDERKKMGLKAVIILSALFGLSVYMKRFKWSPIKNRKLVYQPPRRQSSG</sequence>
<dbReference type="InterPro" id="IPR036909">
    <property type="entry name" value="Cyt_c-like_dom_sf"/>
</dbReference>
<proteinExistence type="inferred from homology"/>
<name>A0A9P6ASX3_9AGAM</name>
<evidence type="ECO:0000256" key="11">
    <source>
        <dbReference type="ARBA" id="ARBA00022982"/>
    </source>
</evidence>
<dbReference type="GO" id="GO:0006122">
    <property type="term" value="P:mitochondrial electron transport, ubiquinol to cytochrome c"/>
    <property type="evidence" value="ECO:0007669"/>
    <property type="project" value="TreeGrafter"/>
</dbReference>
<dbReference type="GO" id="GO:0020037">
    <property type="term" value="F:heme binding"/>
    <property type="evidence" value="ECO:0007669"/>
    <property type="project" value="InterPro"/>
</dbReference>
<evidence type="ECO:0000256" key="13">
    <source>
        <dbReference type="ARBA" id="ARBA00023004"/>
    </source>
</evidence>
<dbReference type="AlphaFoldDB" id="A0A9P6ASX3"/>
<evidence type="ECO:0000256" key="1">
    <source>
        <dbReference type="ARBA" id="ARBA00004273"/>
    </source>
</evidence>
<dbReference type="PRINTS" id="PR00603">
    <property type="entry name" value="CYTOCHROMEC1"/>
</dbReference>
<keyword evidence="12" id="KW-1133">Transmembrane helix</keyword>
<dbReference type="Proteomes" id="UP000886523">
    <property type="component" value="Unassembled WGS sequence"/>
</dbReference>
<evidence type="ECO:0000313" key="19">
    <source>
        <dbReference type="EMBL" id="KAF9511385.1"/>
    </source>
</evidence>
<protein>
    <recommendedName>
        <fullName evidence="3">quinol--cytochrome-c reductase</fullName>
        <ecNumber evidence="3">7.1.1.8</ecNumber>
    </recommendedName>
</protein>
<evidence type="ECO:0000256" key="8">
    <source>
        <dbReference type="ARBA" id="ARBA00022723"/>
    </source>
</evidence>
<evidence type="ECO:0000256" key="14">
    <source>
        <dbReference type="ARBA" id="ARBA00023128"/>
    </source>
</evidence>
<organism evidence="19 20">
    <name type="scientific">Hydnum rufescens UP504</name>
    <dbReference type="NCBI Taxonomy" id="1448309"/>
    <lineage>
        <taxon>Eukaryota</taxon>
        <taxon>Fungi</taxon>
        <taxon>Dikarya</taxon>
        <taxon>Basidiomycota</taxon>
        <taxon>Agaricomycotina</taxon>
        <taxon>Agaricomycetes</taxon>
        <taxon>Cantharellales</taxon>
        <taxon>Hydnaceae</taxon>
        <taxon>Hydnum</taxon>
    </lineage>
</organism>
<comment type="catalytic activity">
    <reaction evidence="16">
        <text>a quinol + 2 Fe(III)-[cytochrome c](out) = a quinone + 2 Fe(II)-[cytochrome c](out) + 2 H(+)(out)</text>
        <dbReference type="Rhea" id="RHEA:11484"/>
        <dbReference type="Rhea" id="RHEA-COMP:10350"/>
        <dbReference type="Rhea" id="RHEA-COMP:14399"/>
        <dbReference type="ChEBI" id="CHEBI:15378"/>
        <dbReference type="ChEBI" id="CHEBI:24646"/>
        <dbReference type="ChEBI" id="CHEBI:29033"/>
        <dbReference type="ChEBI" id="CHEBI:29034"/>
        <dbReference type="ChEBI" id="CHEBI:132124"/>
        <dbReference type="EC" id="7.1.1.8"/>
    </reaction>
</comment>
<keyword evidence="20" id="KW-1185">Reference proteome</keyword>
<dbReference type="InterPro" id="IPR002326">
    <property type="entry name" value="Cyt_c1"/>
</dbReference>
<evidence type="ECO:0000256" key="7">
    <source>
        <dbReference type="ARBA" id="ARBA00022692"/>
    </source>
</evidence>
<dbReference type="PANTHER" id="PTHR10266">
    <property type="entry name" value="CYTOCHROME C1"/>
    <property type="match status" value="1"/>
</dbReference>
<comment type="cofactor">
    <cofactor evidence="17">
        <name>heme c</name>
        <dbReference type="ChEBI" id="CHEBI:61717"/>
    </cofactor>
    <text evidence="17">Binds 1 heme c group covalently per subunit.</text>
</comment>
<dbReference type="GO" id="GO:0005743">
    <property type="term" value="C:mitochondrial inner membrane"/>
    <property type="evidence" value="ECO:0007669"/>
    <property type="project" value="UniProtKB-SubCell"/>
</dbReference>
<dbReference type="GO" id="GO:0046872">
    <property type="term" value="F:metal ion binding"/>
    <property type="evidence" value="ECO:0007669"/>
    <property type="project" value="UniProtKB-KW"/>
</dbReference>
<evidence type="ECO:0000256" key="10">
    <source>
        <dbReference type="ARBA" id="ARBA00022967"/>
    </source>
</evidence>